<evidence type="ECO:0000313" key="25">
    <source>
        <dbReference type="EMBL" id="KAH1171484.1"/>
    </source>
</evidence>
<organism evidence="25 26">
    <name type="scientific">Mauremys mutica</name>
    <name type="common">yellowpond turtle</name>
    <dbReference type="NCBI Taxonomy" id="74926"/>
    <lineage>
        <taxon>Eukaryota</taxon>
        <taxon>Metazoa</taxon>
        <taxon>Chordata</taxon>
        <taxon>Craniata</taxon>
        <taxon>Vertebrata</taxon>
        <taxon>Euteleostomi</taxon>
        <taxon>Archelosauria</taxon>
        <taxon>Testudinata</taxon>
        <taxon>Testudines</taxon>
        <taxon>Cryptodira</taxon>
        <taxon>Durocryptodira</taxon>
        <taxon>Testudinoidea</taxon>
        <taxon>Geoemydidae</taxon>
        <taxon>Geoemydinae</taxon>
        <taxon>Mauremys</taxon>
    </lineage>
</organism>
<dbReference type="GO" id="GO:0036258">
    <property type="term" value="P:multivesicular body assembly"/>
    <property type="evidence" value="ECO:0007669"/>
    <property type="project" value="UniProtKB-ARBA"/>
</dbReference>
<dbReference type="InterPro" id="IPR012848">
    <property type="entry name" value="Aspartic_peptidase_N"/>
</dbReference>
<evidence type="ECO:0000256" key="15">
    <source>
        <dbReference type="ARBA" id="ARBA00023157"/>
    </source>
</evidence>
<feature type="domain" description="VPS37 C-terminal" evidence="23">
    <location>
        <begin position="638"/>
        <end position="727"/>
    </location>
</feature>
<dbReference type="FunFam" id="2.40.70.10:FF:000004">
    <property type="entry name" value="Pepsin A"/>
    <property type="match status" value="1"/>
</dbReference>
<dbReference type="InterPro" id="IPR001969">
    <property type="entry name" value="Aspartic_peptidase_AS"/>
</dbReference>
<dbReference type="GO" id="GO:0007586">
    <property type="term" value="P:digestion"/>
    <property type="evidence" value="ECO:0007669"/>
    <property type="project" value="UniProtKB-KW"/>
</dbReference>
<dbReference type="InterPro" id="IPR021109">
    <property type="entry name" value="Peptidase_aspartic_dom_sf"/>
</dbReference>
<protein>
    <recommendedName>
        <fullName evidence="5">pepsin A</fullName>
        <ecNumber evidence="5">3.4.23.1</ecNumber>
    </recommendedName>
</protein>
<comment type="function">
    <text evidence="16">Component of the ESCRT-I complex, a regulator of vesicular trafficking process. Required for the sorting of endocytic ubiquitinated cargos into multivesicular bodies. May be involved in cell growth and differentiation.</text>
</comment>
<evidence type="ECO:0000256" key="7">
    <source>
        <dbReference type="ARBA" id="ARBA00022670"/>
    </source>
</evidence>
<dbReference type="Pfam" id="PF07200">
    <property type="entry name" value="Mod_r"/>
    <property type="match status" value="1"/>
</dbReference>
<comment type="caution">
    <text evidence="25">The sequence shown here is derived from an EMBL/GenBank/DDBJ whole genome shotgun (WGS) entry which is preliminary data.</text>
</comment>
<dbReference type="PANTHER" id="PTHR47966:SF22">
    <property type="entry name" value="PEPSIN A-3-RELATED"/>
    <property type="match status" value="1"/>
</dbReference>
<keyword evidence="7 20" id="KW-0645">Protease</keyword>
<evidence type="ECO:0000259" key="24">
    <source>
        <dbReference type="PROSITE" id="PS51767"/>
    </source>
</evidence>
<keyword evidence="26" id="KW-1185">Reference proteome</keyword>
<sequence>MDFECSPKFHLRTFWKILSGRFTFLIRAINAIRKALDCVFIRSSTQAILYIHHSAPLACVSENIMKWLLLLSLVALSQCRVTKVSLKKGKSLRQNLKEHGLLEDFLKKHPRNLASKYFPGLANEAASEPLSNYMDMEYYGTISIGTPAQEFSVLFDTGSSNLWVPSVYCSSAACTNHNQFNPSDSSTYEAINESLSIQYGSGSMTGFLAYDTVQVGGIVDTKQIFGLSETEPGTAFEYSEFDGILGLAFPSIASSGATPVFDNMMNEGLVSQDLFSVYLSSDEQSGSFVMFGGIDSSYYSGSLNWIPLSAETYWEITMDSITMNGETIACSGGCQAIIDTGTSLLAGPSTGISNIESYIGASDGTISCSAMSSLPNIVFTINGIEFPVPPSAYILDESGSCSSGFESIDVSTSSGELWILGDVFISQYYVVFDRANNQGGLAQVRAGPDLGFTLPPSWARALGGGALSDSSLRPSPAPPVGERSADSRPAPSAASLWNKDGARLKASNAGLAAGAYHSPRGDHLLPPYLHSNGEAHFRTRAGTRKCVALEAHRNSHSPVKMETLRDLSVNELQELQENSEEIQRLALESTEVQELQLEREMALATNRSLAEQNLEFQTPLETGRTNLSDRYQKLQKLAEQCQEQKAKLEKFSAAMHPGTLLNLLQVEGQRIEEESETMAEKFLEGEVPLEIFLEQFSSMRKLSHLRRVRVEKLQEVLRKSEASQEPASDSHFNHQHPAPHITPGPADEPFQSGTPSFPLPYSPAPGMPAGPTAHGALQPAPFSGAPVIMGPLTSSQPGTQPTFPYKPAPGYPPGGSTPGYSQPQTRGLSSAPGYPGSPCRGPPPASGYPQSQPRAPSGLGYPQPPYFPPGGGRPQCPYPTQPPLPSFPIPSQPPYPPASQSPFGYPPPRGPAWPGY</sequence>
<dbReference type="PROSITE" id="PS51314">
    <property type="entry name" value="VPS37_C"/>
    <property type="match status" value="1"/>
</dbReference>
<dbReference type="Proteomes" id="UP000827986">
    <property type="component" value="Unassembled WGS sequence"/>
</dbReference>
<dbReference type="InterPro" id="IPR001461">
    <property type="entry name" value="Aspartic_peptidase_A1"/>
</dbReference>
<gene>
    <name evidence="25" type="ORF">KIL84_007102</name>
</gene>
<dbReference type="GO" id="GO:0004190">
    <property type="term" value="F:aspartic-type endopeptidase activity"/>
    <property type="evidence" value="ECO:0007669"/>
    <property type="project" value="UniProtKB-KW"/>
</dbReference>
<dbReference type="CDD" id="cd05478">
    <property type="entry name" value="pepsin_A"/>
    <property type="match status" value="1"/>
</dbReference>
<dbReference type="SUPFAM" id="SSF140111">
    <property type="entry name" value="Endosomal sorting complex assembly domain"/>
    <property type="match status" value="1"/>
</dbReference>
<comment type="similarity">
    <text evidence="4">Belongs to the VPS37 family.</text>
</comment>
<dbReference type="InterPro" id="IPR034162">
    <property type="entry name" value="Pepsin_A"/>
</dbReference>
<feature type="compositionally biased region" description="Pro residues" evidence="22">
    <location>
        <begin position="757"/>
        <end position="768"/>
    </location>
</feature>
<keyword evidence="10" id="KW-0222">Digestion</keyword>
<dbReference type="PANTHER" id="PTHR47966">
    <property type="entry name" value="BETA-SITE APP-CLEAVING ENZYME, ISOFORM A-RELATED"/>
    <property type="match status" value="1"/>
</dbReference>
<comment type="similarity">
    <text evidence="3 20">Belongs to the peptidase A1 family.</text>
</comment>
<dbReference type="SUPFAM" id="SSF50630">
    <property type="entry name" value="Acid proteases"/>
    <property type="match status" value="1"/>
</dbReference>
<feature type="coiled-coil region" evidence="21">
    <location>
        <begin position="565"/>
        <end position="654"/>
    </location>
</feature>
<evidence type="ECO:0000259" key="23">
    <source>
        <dbReference type="PROSITE" id="PS51314"/>
    </source>
</evidence>
<dbReference type="GO" id="GO:0048306">
    <property type="term" value="F:calcium-dependent protein binding"/>
    <property type="evidence" value="ECO:0007669"/>
    <property type="project" value="UniProtKB-ARBA"/>
</dbReference>
<evidence type="ECO:0000256" key="2">
    <source>
        <dbReference type="ARBA" id="ARBA00004633"/>
    </source>
</evidence>
<feature type="disulfide bond" evidence="18">
    <location>
        <begin position="330"/>
        <end position="334"/>
    </location>
</feature>
<evidence type="ECO:0000256" key="17">
    <source>
        <dbReference type="PIRSR" id="PIRSR601461-1"/>
    </source>
</evidence>
<reference evidence="25" key="1">
    <citation type="submission" date="2021-09" db="EMBL/GenBank/DDBJ databases">
        <title>The genome of Mauremys mutica provides insights into the evolution of semi-aquatic lifestyle.</title>
        <authorList>
            <person name="Gong S."/>
            <person name="Gao Y."/>
        </authorList>
    </citation>
    <scope>NUCLEOTIDE SEQUENCE</scope>
    <source>
        <strain evidence="25">MM-2020</strain>
        <tissue evidence="25">Muscle</tissue>
    </source>
</reference>
<evidence type="ECO:0000256" key="9">
    <source>
        <dbReference type="ARBA" id="ARBA00022753"/>
    </source>
</evidence>
<dbReference type="FunFam" id="1.10.287.660:FF:000003">
    <property type="entry name" value="vacuolar protein sorting-associated protein 37B"/>
    <property type="match status" value="1"/>
</dbReference>
<feature type="disulfide bond" evidence="18">
    <location>
        <begin position="169"/>
        <end position="174"/>
    </location>
</feature>
<evidence type="ECO:0000256" key="22">
    <source>
        <dbReference type="SAM" id="MobiDB-lite"/>
    </source>
</evidence>
<keyword evidence="12 19" id="KW-0653">Protein transport</keyword>
<feature type="active site" evidence="17">
    <location>
        <position position="156"/>
    </location>
</feature>
<keyword evidence="8 20" id="KW-0064">Aspartyl protease</keyword>
<evidence type="ECO:0000256" key="10">
    <source>
        <dbReference type="ARBA" id="ARBA00022757"/>
    </source>
</evidence>
<feature type="domain" description="Peptidase A1" evidence="24">
    <location>
        <begin position="138"/>
        <end position="442"/>
    </location>
</feature>
<dbReference type="PRINTS" id="PR00792">
    <property type="entry name" value="PEPSIN"/>
</dbReference>
<dbReference type="EC" id="3.4.23.1" evidence="5"/>
<dbReference type="FunFam" id="2.40.70.10:FF:000006">
    <property type="entry name" value="Cathepsin E"/>
    <property type="match status" value="1"/>
</dbReference>
<dbReference type="GO" id="GO:0016236">
    <property type="term" value="P:macroautophagy"/>
    <property type="evidence" value="ECO:0007669"/>
    <property type="project" value="UniProtKB-ARBA"/>
</dbReference>
<comment type="subcellular location">
    <subcellularLocation>
        <location evidence="2">Late endosome membrane</location>
        <topology evidence="2">Peripheral membrane protein</topology>
    </subcellularLocation>
</comment>
<dbReference type="Gene3D" id="6.10.140.60">
    <property type="match status" value="1"/>
</dbReference>
<dbReference type="Pfam" id="PF00026">
    <property type="entry name" value="Asp"/>
    <property type="match status" value="1"/>
</dbReference>
<keyword evidence="9" id="KW-0967">Endosome</keyword>
<keyword evidence="15 18" id="KW-1015">Disulfide bond</keyword>
<dbReference type="GO" id="GO:0039702">
    <property type="term" value="P:viral budding via host ESCRT complex"/>
    <property type="evidence" value="ECO:0007669"/>
    <property type="project" value="UniProtKB-ARBA"/>
</dbReference>
<evidence type="ECO:0000256" key="6">
    <source>
        <dbReference type="ARBA" id="ARBA00022448"/>
    </source>
</evidence>
<dbReference type="Gene3D" id="1.10.287.660">
    <property type="entry name" value="Helix hairpin bin"/>
    <property type="match status" value="1"/>
</dbReference>
<keyword evidence="6 19" id="KW-0813">Transport</keyword>
<dbReference type="GO" id="GO:0015031">
    <property type="term" value="P:protein transport"/>
    <property type="evidence" value="ECO:0007669"/>
    <property type="project" value="UniProtKB-UniRule"/>
</dbReference>
<evidence type="ECO:0000256" key="5">
    <source>
        <dbReference type="ARBA" id="ARBA00011924"/>
    </source>
</evidence>
<evidence type="ECO:0000256" key="8">
    <source>
        <dbReference type="ARBA" id="ARBA00022750"/>
    </source>
</evidence>
<dbReference type="EMBL" id="JAHDVG010000483">
    <property type="protein sequence ID" value="KAH1171484.1"/>
    <property type="molecule type" value="Genomic_DNA"/>
</dbReference>
<dbReference type="GO" id="GO:0006508">
    <property type="term" value="P:proteolysis"/>
    <property type="evidence" value="ECO:0007669"/>
    <property type="project" value="UniProtKB-KW"/>
</dbReference>
<evidence type="ECO:0000256" key="14">
    <source>
        <dbReference type="ARBA" id="ARBA00023145"/>
    </source>
</evidence>
<dbReference type="PROSITE" id="PS51767">
    <property type="entry name" value="PEPTIDASE_A1"/>
    <property type="match status" value="1"/>
</dbReference>
<feature type="region of interest" description="Disordered" evidence="22">
    <location>
        <begin position="465"/>
        <end position="495"/>
    </location>
</feature>
<evidence type="ECO:0000256" key="16">
    <source>
        <dbReference type="ARBA" id="ARBA00025010"/>
    </source>
</evidence>
<evidence type="ECO:0000313" key="26">
    <source>
        <dbReference type="Proteomes" id="UP000827986"/>
    </source>
</evidence>
<dbReference type="PROSITE" id="PS00141">
    <property type="entry name" value="ASP_PROTEASE"/>
    <property type="match status" value="2"/>
</dbReference>
<dbReference type="Pfam" id="PF07966">
    <property type="entry name" value="A1_Propeptide"/>
    <property type="match status" value="1"/>
</dbReference>
<feature type="region of interest" description="Disordered" evidence="22">
    <location>
        <begin position="719"/>
        <end position="916"/>
    </location>
</feature>
<evidence type="ECO:0000256" key="18">
    <source>
        <dbReference type="PIRSR" id="PIRSR601461-2"/>
    </source>
</evidence>
<evidence type="ECO:0000256" key="21">
    <source>
        <dbReference type="SAM" id="Coils"/>
    </source>
</evidence>
<evidence type="ECO:0000256" key="11">
    <source>
        <dbReference type="ARBA" id="ARBA00022801"/>
    </source>
</evidence>
<evidence type="ECO:0000256" key="13">
    <source>
        <dbReference type="ARBA" id="ARBA00023136"/>
    </source>
</evidence>
<keyword evidence="13" id="KW-0472">Membrane</keyword>
<feature type="active site" evidence="17">
    <location>
        <position position="339"/>
    </location>
</feature>
<keyword evidence="14" id="KW-0865">Zymogen</keyword>
<evidence type="ECO:0000256" key="4">
    <source>
        <dbReference type="ARBA" id="ARBA00007617"/>
    </source>
</evidence>
<keyword evidence="21" id="KW-0175">Coiled coil</keyword>
<dbReference type="Gene3D" id="2.40.70.10">
    <property type="entry name" value="Acid Proteases"/>
    <property type="match status" value="2"/>
</dbReference>
<dbReference type="InterPro" id="IPR009851">
    <property type="entry name" value="Mod_r"/>
</dbReference>
<evidence type="ECO:0000256" key="20">
    <source>
        <dbReference type="RuleBase" id="RU000454"/>
    </source>
</evidence>
<evidence type="ECO:0000256" key="3">
    <source>
        <dbReference type="ARBA" id="ARBA00007447"/>
    </source>
</evidence>
<keyword evidence="11 20" id="KW-0378">Hydrolase</keyword>
<feature type="compositionally biased region" description="Pro residues" evidence="22">
    <location>
        <begin position="876"/>
        <end position="916"/>
    </location>
</feature>
<name>A0A9D3X0H5_9SAUR</name>
<dbReference type="GO" id="GO:0031902">
    <property type="term" value="C:late endosome membrane"/>
    <property type="evidence" value="ECO:0007669"/>
    <property type="project" value="UniProtKB-SubCell"/>
</dbReference>
<dbReference type="AlphaFoldDB" id="A0A9D3X0H5"/>
<proteinExistence type="inferred from homology"/>
<dbReference type="InterPro" id="IPR033121">
    <property type="entry name" value="PEPTIDASE_A1"/>
</dbReference>
<dbReference type="InterPro" id="IPR029012">
    <property type="entry name" value="Helix_hairpin_bin_sf"/>
</dbReference>
<dbReference type="InterPro" id="IPR037202">
    <property type="entry name" value="ESCRT_assembly_dom"/>
</dbReference>
<accession>A0A9D3X0H5</accession>
<comment type="function">
    <text evidence="1">Shows particularly broad specificity; although bonds involving phenylalanine and leucine are preferred, many others are also cleaved to some extent.</text>
</comment>
<evidence type="ECO:0000256" key="19">
    <source>
        <dbReference type="PROSITE-ProRule" id="PRU00646"/>
    </source>
</evidence>
<evidence type="ECO:0000256" key="12">
    <source>
        <dbReference type="ARBA" id="ARBA00022927"/>
    </source>
</evidence>
<evidence type="ECO:0000256" key="1">
    <source>
        <dbReference type="ARBA" id="ARBA00002318"/>
    </source>
</evidence>
<dbReference type="GO" id="GO:0000813">
    <property type="term" value="C:ESCRT I complex"/>
    <property type="evidence" value="ECO:0007669"/>
    <property type="project" value="UniProtKB-ARBA"/>
</dbReference>